<keyword evidence="4" id="KW-0221">Differentiation</keyword>
<keyword evidence="8" id="KW-0238">DNA-binding</keyword>
<proteinExistence type="predicted"/>
<keyword evidence="9" id="KW-0804">Transcription</keyword>
<evidence type="ECO:0000256" key="6">
    <source>
        <dbReference type="ARBA" id="ARBA00022943"/>
    </source>
</evidence>
<dbReference type="PANTHER" id="PTHR15402:SF4">
    <property type="entry name" value="SPERMATOGENESIS- AND OOGENESIS-SPECIFIC BASIC HELIX-LOOP-HELIX-CONTAINING PROTEIN 1"/>
    <property type="match status" value="1"/>
</dbReference>
<evidence type="ECO:0000256" key="5">
    <source>
        <dbReference type="ARBA" id="ARBA00022871"/>
    </source>
</evidence>
<sequence>MQLFETTAKTYTFNLGFLKMSPSQRTEELETVKLIKADILPEPFTTDKQIIVICWKSLFAQRACISLRMFPCLSRSGLLNDTTACEVKPRSDNSEKNSKATILRSSIEKLRRERIKHCCEQLQTLLPYKKGRKNDAASVLEATVDYMRSIQDKIPQAVASEVTLQSNKRFCKRYF</sequence>
<dbReference type="SUPFAM" id="SSF47459">
    <property type="entry name" value="HLH, helix-loop-helix DNA-binding domain"/>
    <property type="match status" value="1"/>
</dbReference>
<dbReference type="Proteomes" id="UP000694392">
    <property type="component" value="Unplaced"/>
</dbReference>
<reference evidence="13" key="1">
    <citation type="submission" date="2025-08" db="UniProtKB">
        <authorList>
            <consortium name="Ensembl"/>
        </authorList>
    </citation>
    <scope>IDENTIFICATION</scope>
</reference>
<protein>
    <recommendedName>
        <fullName evidence="11">Spermatogenesis- and oogenesis-specific basic helix-loop-helix-containing protein 2</fullName>
    </recommendedName>
</protein>
<dbReference type="Pfam" id="PF00010">
    <property type="entry name" value="HLH"/>
    <property type="match status" value="1"/>
</dbReference>
<dbReference type="InterPro" id="IPR039583">
    <property type="entry name" value="TCFL5/SOLH1/2"/>
</dbReference>
<keyword evidence="3" id="KW-0217">Developmental protein</keyword>
<keyword evidence="6" id="KW-0896">Oogenesis</keyword>
<evidence type="ECO:0000256" key="9">
    <source>
        <dbReference type="ARBA" id="ARBA00023163"/>
    </source>
</evidence>
<dbReference type="Ensembl" id="ENSSPUT00000015117.1">
    <property type="protein sequence ID" value="ENSSPUP00000014175.1"/>
    <property type="gene ID" value="ENSSPUG00000010925.1"/>
</dbReference>
<dbReference type="InterPro" id="IPR011598">
    <property type="entry name" value="bHLH_dom"/>
</dbReference>
<dbReference type="FunFam" id="4.10.280.10:FF:000071">
    <property type="entry name" value="spermatogenesis- and oogenesis-specific basic helix-loop-helix-containing protein 2"/>
    <property type="match status" value="1"/>
</dbReference>
<reference evidence="13" key="2">
    <citation type="submission" date="2025-09" db="UniProtKB">
        <authorList>
            <consortium name="Ensembl"/>
        </authorList>
    </citation>
    <scope>IDENTIFICATION</scope>
</reference>
<name>A0A8D0L7Y0_SPHPU</name>
<dbReference type="GO" id="GO:0000978">
    <property type="term" value="F:RNA polymerase II cis-regulatory region sequence-specific DNA binding"/>
    <property type="evidence" value="ECO:0007669"/>
    <property type="project" value="TreeGrafter"/>
</dbReference>
<dbReference type="Gene3D" id="4.10.280.10">
    <property type="entry name" value="Helix-loop-helix DNA-binding domain"/>
    <property type="match status" value="1"/>
</dbReference>
<dbReference type="CDD" id="cd18908">
    <property type="entry name" value="bHLH_SOHLH1_2"/>
    <property type="match status" value="1"/>
</dbReference>
<dbReference type="GO" id="GO:0007283">
    <property type="term" value="P:spermatogenesis"/>
    <property type="evidence" value="ECO:0007669"/>
    <property type="project" value="UniProtKB-KW"/>
</dbReference>
<evidence type="ECO:0000256" key="11">
    <source>
        <dbReference type="ARBA" id="ARBA00074702"/>
    </source>
</evidence>
<keyword evidence="14" id="KW-1185">Reference proteome</keyword>
<dbReference type="PROSITE" id="PS50888">
    <property type="entry name" value="BHLH"/>
    <property type="match status" value="1"/>
</dbReference>
<dbReference type="GO" id="GO:0000981">
    <property type="term" value="F:DNA-binding transcription factor activity, RNA polymerase II-specific"/>
    <property type="evidence" value="ECO:0007669"/>
    <property type="project" value="TreeGrafter"/>
</dbReference>
<dbReference type="GeneTree" id="ENSGT00390000016050"/>
<evidence type="ECO:0000259" key="12">
    <source>
        <dbReference type="PROSITE" id="PS50888"/>
    </source>
</evidence>
<accession>A0A8D0L7Y0</accession>
<feature type="domain" description="BHLH" evidence="12">
    <location>
        <begin position="99"/>
        <end position="150"/>
    </location>
</feature>
<keyword evidence="5" id="KW-0744">Spermatogenesis</keyword>
<evidence type="ECO:0000256" key="1">
    <source>
        <dbReference type="ARBA" id="ARBA00004123"/>
    </source>
</evidence>
<evidence type="ECO:0000256" key="2">
    <source>
        <dbReference type="ARBA" id="ARBA00004496"/>
    </source>
</evidence>
<evidence type="ECO:0000313" key="14">
    <source>
        <dbReference type="Proteomes" id="UP000694392"/>
    </source>
</evidence>
<dbReference type="GO" id="GO:0046983">
    <property type="term" value="F:protein dimerization activity"/>
    <property type="evidence" value="ECO:0007669"/>
    <property type="project" value="InterPro"/>
</dbReference>
<dbReference type="GO" id="GO:0005737">
    <property type="term" value="C:cytoplasm"/>
    <property type="evidence" value="ECO:0007669"/>
    <property type="project" value="UniProtKB-SubCell"/>
</dbReference>
<dbReference type="InterPro" id="IPR036638">
    <property type="entry name" value="HLH_DNA-bd_sf"/>
</dbReference>
<keyword evidence="7" id="KW-0805">Transcription regulation</keyword>
<dbReference type="AlphaFoldDB" id="A0A8D0L7Y0"/>
<keyword evidence="10" id="KW-0539">Nucleus</keyword>
<evidence type="ECO:0000256" key="8">
    <source>
        <dbReference type="ARBA" id="ARBA00023125"/>
    </source>
</evidence>
<dbReference type="PANTHER" id="PTHR15402">
    <property type="entry name" value="TRANSCRIPTION FACTOR-LIKE 5 PROTEIN"/>
    <property type="match status" value="1"/>
</dbReference>
<evidence type="ECO:0000256" key="10">
    <source>
        <dbReference type="ARBA" id="ARBA00023242"/>
    </source>
</evidence>
<evidence type="ECO:0000313" key="13">
    <source>
        <dbReference type="Ensembl" id="ENSSPUP00000014175.1"/>
    </source>
</evidence>
<organism evidence="13 14">
    <name type="scientific">Sphenodon punctatus</name>
    <name type="common">Tuatara</name>
    <name type="synonym">Hatteria punctata</name>
    <dbReference type="NCBI Taxonomy" id="8508"/>
    <lineage>
        <taxon>Eukaryota</taxon>
        <taxon>Metazoa</taxon>
        <taxon>Chordata</taxon>
        <taxon>Craniata</taxon>
        <taxon>Vertebrata</taxon>
        <taxon>Euteleostomi</taxon>
        <taxon>Lepidosauria</taxon>
        <taxon>Sphenodontia</taxon>
        <taxon>Sphenodontidae</taxon>
        <taxon>Sphenodon</taxon>
    </lineage>
</organism>
<evidence type="ECO:0000256" key="7">
    <source>
        <dbReference type="ARBA" id="ARBA00023015"/>
    </source>
</evidence>
<dbReference type="SMART" id="SM00353">
    <property type="entry name" value="HLH"/>
    <property type="match status" value="1"/>
</dbReference>
<evidence type="ECO:0000256" key="4">
    <source>
        <dbReference type="ARBA" id="ARBA00022782"/>
    </source>
</evidence>
<evidence type="ECO:0000256" key="3">
    <source>
        <dbReference type="ARBA" id="ARBA00022473"/>
    </source>
</evidence>
<dbReference type="GO" id="GO:0005634">
    <property type="term" value="C:nucleus"/>
    <property type="evidence" value="ECO:0007669"/>
    <property type="project" value="UniProtKB-SubCell"/>
</dbReference>
<dbReference type="GO" id="GO:0048477">
    <property type="term" value="P:oogenesis"/>
    <property type="evidence" value="ECO:0007669"/>
    <property type="project" value="UniProtKB-KW"/>
</dbReference>
<comment type="subcellular location">
    <subcellularLocation>
        <location evidence="2">Cytoplasm</location>
    </subcellularLocation>
    <subcellularLocation>
        <location evidence="1">Nucleus</location>
    </subcellularLocation>
</comment>